<protein>
    <submittedName>
        <fullName evidence="1">27709_t:CDS:1</fullName>
    </submittedName>
</protein>
<proteinExistence type="predicted"/>
<comment type="caution">
    <text evidence="1">The sequence shown here is derived from an EMBL/GenBank/DDBJ whole genome shotgun (WGS) entry which is preliminary data.</text>
</comment>
<keyword evidence="2" id="KW-1185">Reference proteome</keyword>
<organism evidence="1 2">
    <name type="scientific">Racocetra persica</name>
    <dbReference type="NCBI Taxonomy" id="160502"/>
    <lineage>
        <taxon>Eukaryota</taxon>
        <taxon>Fungi</taxon>
        <taxon>Fungi incertae sedis</taxon>
        <taxon>Mucoromycota</taxon>
        <taxon>Glomeromycotina</taxon>
        <taxon>Glomeromycetes</taxon>
        <taxon>Diversisporales</taxon>
        <taxon>Gigasporaceae</taxon>
        <taxon>Racocetra</taxon>
    </lineage>
</organism>
<evidence type="ECO:0000313" key="2">
    <source>
        <dbReference type="Proteomes" id="UP000789920"/>
    </source>
</evidence>
<dbReference type="EMBL" id="CAJVQC010063669">
    <property type="protein sequence ID" value="CAG8803845.1"/>
    <property type="molecule type" value="Genomic_DNA"/>
</dbReference>
<dbReference type="Proteomes" id="UP000789920">
    <property type="component" value="Unassembled WGS sequence"/>
</dbReference>
<evidence type="ECO:0000313" key="1">
    <source>
        <dbReference type="EMBL" id="CAG8803845.1"/>
    </source>
</evidence>
<name>A0ACA9RP81_9GLOM</name>
<reference evidence="1" key="1">
    <citation type="submission" date="2021-06" db="EMBL/GenBank/DDBJ databases">
        <authorList>
            <person name="Kallberg Y."/>
            <person name="Tangrot J."/>
            <person name="Rosling A."/>
        </authorList>
    </citation>
    <scope>NUCLEOTIDE SEQUENCE</scope>
    <source>
        <strain evidence="1">MA461A</strain>
    </source>
</reference>
<accession>A0ACA9RP81</accession>
<gene>
    <name evidence="1" type="ORF">RPERSI_LOCUS21599</name>
</gene>
<sequence>MRKSQLKSGDTVKVITGKFRGLVDYISQINPHKQVVYLKKAFRQKYDKSTAESRQKSQPKQVMVPIHISNVVYWEE</sequence>